<dbReference type="AlphaFoldDB" id="A0A2K0WRP1"/>
<evidence type="ECO:0000313" key="2">
    <source>
        <dbReference type="Proteomes" id="UP000236664"/>
    </source>
</evidence>
<gene>
    <name evidence="1" type="ORF">FNYG_01759</name>
</gene>
<proteinExistence type="predicted"/>
<comment type="caution">
    <text evidence="1">The sequence shown here is derived from an EMBL/GenBank/DDBJ whole genome shotgun (WGS) entry which is preliminary data.</text>
</comment>
<evidence type="ECO:0000313" key="1">
    <source>
        <dbReference type="EMBL" id="PNP84935.1"/>
    </source>
</evidence>
<dbReference type="Proteomes" id="UP000236664">
    <property type="component" value="Unassembled WGS sequence"/>
</dbReference>
<reference evidence="1 2" key="1">
    <citation type="submission" date="2017-06" db="EMBL/GenBank/DDBJ databases">
        <title>Genome of Fusarium nygamai isolate CS10214.</title>
        <authorList>
            <person name="Gardiner D.M."/>
            <person name="Obanor F."/>
            <person name="Kazan K."/>
        </authorList>
    </citation>
    <scope>NUCLEOTIDE SEQUENCE [LARGE SCALE GENOMIC DNA]</scope>
    <source>
        <strain evidence="1 2">CS10214</strain>
    </source>
</reference>
<keyword evidence="2" id="KW-1185">Reference proteome</keyword>
<dbReference type="EMBL" id="MTQA01000037">
    <property type="protein sequence ID" value="PNP84935.1"/>
    <property type="molecule type" value="Genomic_DNA"/>
</dbReference>
<protein>
    <submittedName>
        <fullName evidence="1">Uncharacterized protein</fullName>
    </submittedName>
</protein>
<sequence>MDIMEVIREEDRRRLFEKDCMLSLEEQREFDDVTTSMPRGKALEEIPHIEFANDTTKLSRTFKLGRETDGPDDHPR</sequence>
<name>A0A2K0WRP1_GIBNY</name>
<accession>A0A2K0WRP1</accession>
<organism evidence="1 2">
    <name type="scientific">Gibberella nygamai</name>
    <name type="common">Bean root rot disease fungus</name>
    <name type="synonym">Fusarium nygamai</name>
    <dbReference type="NCBI Taxonomy" id="42673"/>
    <lineage>
        <taxon>Eukaryota</taxon>
        <taxon>Fungi</taxon>
        <taxon>Dikarya</taxon>
        <taxon>Ascomycota</taxon>
        <taxon>Pezizomycotina</taxon>
        <taxon>Sordariomycetes</taxon>
        <taxon>Hypocreomycetidae</taxon>
        <taxon>Hypocreales</taxon>
        <taxon>Nectriaceae</taxon>
        <taxon>Fusarium</taxon>
        <taxon>Fusarium fujikuroi species complex</taxon>
    </lineage>
</organism>